<dbReference type="Pfam" id="PF00392">
    <property type="entry name" value="GntR"/>
    <property type="match status" value="1"/>
</dbReference>
<dbReference type="RefSeq" id="WP_258369526.1">
    <property type="nucleotide sequence ID" value="NZ_QKLZ01000012.1"/>
</dbReference>
<keyword evidence="1" id="KW-0805">Transcription regulation</keyword>
<keyword evidence="3" id="KW-0804">Transcription</keyword>
<dbReference type="Gene3D" id="1.10.10.10">
    <property type="entry name" value="Winged helix-like DNA-binding domain superfamily/Winged helix DNA-binding domain"/>
    <property type="match status" value="1"/>
</dbReference>
<dbReference type="GO" id="GO:0045892">
    <property type="term" value="P:negative regulation of DNA-templated transcription"/>
    <property type="evidence" value="ECO:0007669"/>
    <property type="project" value="TreeGrafter"/>
</dbReference>
<dbReference type="GO" id="GO:0003700">
    <property type="term" value="F:DNA-binding transcription factor activity"/>
    <property type="evidence" value="ECO:0007669"/>
    <property type="project" value="InterPro"/>
</dbReference>
<dbReference type="InterPro" id="IPR036388">
    <property type="entry name" value="WH-like_DNA-bd_sf"/>
</dbReference>
<accession>A0A2Y9ALJ9</accession>
<keyword evidence="2" id="KW-0238">DNA-binding</keyword>
<dbReference type="PANTHER" id="PTHR44846">
    <property type="entry name" value="MANNOSYL-D-GLYCERATE TRANSPORT/METABOLISM SYSTEM REPRESSOR MNGR-RELATED"/>
    <property type="match status" value="1"/>
</dbReference>
<evidence type="ECO:0000256" key="2">
    <source>
        <dbReference type="ARBA" id="ARBA00023125"/>
    </source>
</evidence>
<dbReference type="InterPro" id="IPR000524">
    <property type="entry name" value="Tscrpt_reg_HTH_GntR"/>
</dbReference>
<dbReference type="Gene3D" id="3.40.1410.10">
    <property type="entry name" value="Chorismate lyase-like"/>
    <property type="match status" value="1"/>
</dbReference>
<name>A0A2Y9ALJ9_9MICO</name>
<dbReference type="Pfam" id="PF07702">
    <property type="entry name" value="UTRA"/>
    <property type="match status" value="1"/>
</dbReference>
<dbReference type="EMBL" id="UETB01000012">
    <property type="protein sequence ID" value="SSA45200.1"/>
    <property type="molecule type" value="Genomic_DNA"/>
</dbReference>
<proteinExistence type="predicted"/>
<dbReference type="InterPro" id="IPR036390">
    <property type="entry name" value="WH_DNA-bd_sf"/>
</dbReference>
<protein>
    <submittedName>
        <fullName evidence="5">Transcriptional regulator, GntR family</fullName>
    </submittedName>
</protein>
<dbReference type="AlphaFoldDB" id="A0A2Y9ALJ9"/>
<evidence type="ECO:0000256" key="3">
    <source>
        <dbReference type="ARBA" id="ARBA00023163"/>
    </source>
</evidence>
<keyword evidence="6" id="KW-1185">Reference proteome</keyword>
<dbReference type="PROSITE" id="PS50949">
    <property type="entry name" value="HTH_GNTR"/>
    <property type="match status" value="1"/>
</dbReference>
<dbReference type="InterPro" id="IPR050679">
    <property type="entry name" value="Bact_HTH_transcr_reg"/>
</dbReference>
<dbReference type="PANTHER" id="PTHR44846:SF1">
    <property type="entry name" value="MANNOSYL-D-GLYCERATE TRANSPORT_METABOLISM SYSTEM REPRESSOR MNGR-RELATED"/>
    <property type="match status" value="1"/>
</dbReference>
<dbReference type="CDD" id="cd07377">
    <property type="entry name" value="WHTH_GntR"/>
    <property type="match status" value="1"/>
</dbReference>
<dbReference type="InterPro" id="IPR011663">
    <property type="entry name" value="UTRA"/>
</dbReference>
<dbReference type="SUPFAM" id="SSF46785">
    <property type="entry name" value="Winged helix' DNA-binding domain"/>
    <property type="match status" value="1"/>
</dbReference>
<reference evidence="5 6" key="1">
    <citation type="submission" date="2016-10" db="EMBL/GenBank/DDBJ databases">
        <authorList>
            <person name="Cai Z."/>
        </authorList>
    </citation>
    <scope>NUCLEOTIDE SEQUENCE [LARGE SCALE GENOMIC DNA]</scope>
    <source>
        <strain evidence="5 6">CGMCC 1.10826</strain>
    </source>
</reference>
<evidence type="ECO:0000259" key="4">
    <source>
        <dbReference type="PROSITE" id="PS50949"/>
    </source>
</evidence>
<gene>
    <name evidence="5" type="ORF">SAMN05216184_11259</name>
</gene>
<sequence length="247" mass="27315">MGAAPMFDHEGPQPLNVQVSDVIREKIISGEWQPDHRLSSEPELAQEFGISRGTLRRAISTLIREGLLVQARGRGTFVTATALEPSIAQKLTTLSEDFAHRGEEVRTEVLTIDTMRAPAPVSALLDLAKGQDVLHLERVRSSSKGPVAYLVNYVRLDVAPGLESVDFSHQSLFGELESRHGLKISRGRRTFSAVAATAELAQRLGVVKGHPLLYLEQITYLADGRPVEYSDVWIHSERMRVTSLLSR</sequence>
<dbReference type="PRINTS" id="PR00035">
    <property type="entry name" value="HTHGNTR"/>
</dbReference>
<evidence type="ECO:0000313" key="5">
    <source>
        <dbReference type="EMBL" id="SSA45200.1"/>
    </source>
</evidence>
<dbReference type="SMART" id="SM00866">
    <property type="entry name" value="UTRA"/>
    <property type="match status" value="1"/>
</dbReference>
<dbReference type="Proteomes" id="UP000250222">
    <property type="component" value="Unassembled WGS sequence"/>
</dbReference>
<evidence type="ECO:0000256" key="1">
    <source>
        <dbReference type="ARBA" id="ARBA00023015"/>
    </source>
</evidence>
<feature type="domain" description="HTH gntR-type" evidence="4">
    <location>
        <begin position="13"/>
        <end position="81"/>
    </location>
</feature>
<dbReference type="SUPFAM" id="SSF64288">
    <property type="entry name" value="Chorismate lyase-like"/>
    <property type="match status" value="1"/>
</dbReference>
<dbReference type="GO" id="GO:0003677">
    <property type="term" value="F:DNA binding"/>
    <property type="evidence" value="ECO:0007669"/>
    <property type="project" value="UniProtKB-KW"/>
</dbReference>
<organism evidence="5 6">
    <name type="scientific">Georgenia satyanarayanai</name>
    <dbReference type="NCBI Taxonomy" id="860221"/>
    <lineage>
        <taxon>Bacteria</taxon>
        <taxon>Bacillati</taxon>
        <taxon>Actinomycetota</taxon>
        <taxon>Actinomycetes</taxon>
        <taxon>Micrococcales</taxon>
        <taxon>Bogoriellaceae</taxon>
        <taxon>Georgenia</taxon>
    </lineage>
</organism>
<evidence type="ECO:0000313" key="6">
    <source>
        <dbReference type="Proteomes" id="UP000250222"/>
    </source>
</evidence>
<dbReference type="SMART" id="SM00345">
    <property type="entry name" value="HTH_GNTR"/>
    <property type="match status" value="1"/>
</dbReference>
<dbReference type="InterPro" id="IPR028978">
    <property type="entry name" value="Chorismate_lyase_/UTRA_dom_sf"/>
</dbReference>